<evidence type="ECO:0000313" key="1">
    <source>
        <dbReference type="EMBL" id="CAK9172814.1"/>
    </source>
</evidence>
<organism evidence="1 2">
    <name type="scientific">Ilex paraguariensis</name>
    <name type="common">yerba mate</name>
    <dbReference type="NCBI Taxonomy" id="185542"/>
    <lineage>
        <taxon>Eukaryota</taxon>
        <taxon>Viridiplantae</taxon>
        <taxon>Streptophyta</taxon>
        <taxon>Embryophyta</taxon>
        <taxon>Tracheophyta</taxon>
        <taxon>Spermatophyta</taxon>
        <taxon>Magnoliopsida</taxon>
        <taxon>eudicotyledons</taxon>
        <taxon>Gunneridae</taxon>
        <taxon>Pentapetalae</taxon>
        <taxon>asterids</taxon>
        <taxon>campanulids</taxon>
        <taxon>Aquifoliales</taxon>
        <taxon>Aquifoliaceae</taxon>
        <taxon>Ilex</taxon>
    </lineage>
</organism>
<comment type="caution">
    <text evidence="1">The sequence shown here is derived from an EMBL/GenBank/DDBJ whole genome shotgun (WGS) entry which is preliminary data.</text>
</comment>
<dbReference type="AlphaFoldDB" id="A0ABC8TZ29"/>
<feature type="non-terminal residue" evidence="1">
    <location>
        <position position="60"/>
    </location>
</feature>
<dbReference type="Proteomes" id="UP001642360">
    <property type="component" value="Unassembled WGS sequence"/>
</dbReference>
<keyword evidence="2" id="KW-1185">Reference proteome</keyword>
<evidence type="ECO:0000313" key="2">
    <source>
        <dbReference type="Proteomes" id="UP001642360"/>
    </source>
</evidence>
<accession>A0ABC8TZ29</accession>
<gene>
    <name evidence="1" type="ORF">ILEXP_LOCUS42495</name>
</gene>
<reference evidence="1 2" key="1">
    <citation type="submission" date="2024-02" db="EMBL/GenBank/DDBJ databases">
        <authorList>
            <person name="Vignale AGUSTIN F."/>
            <person name="Sosa J E."/>
            <person name="Modenutti C."/>
        </authorList>
    </citation>
    <scope>NUCLEOTIDE SEQUENCE [LARGE SCALE GENOMIC DNA]</scope>
</reference>
<proteinExistence type="predicted"/>
<protein>
    <submittedName>
        <fullName evidence="1">Uncharacterized protein</fullName>
    </submittedName>
</protein>
<sequence>MTSHRTSLEALEAHFQAQASLDLSLAQDLGLAQPDFAHSLGSDVPRSSPLYPVGPIVVLL</sequence>
<dbReference type="EMBL" id="CAUOFW020006060">
    <property type="protein sequence ID" value="CAK9172814.1"/>
    <property type="molecule type" value="Genomic_DNA"/>
</dbReference>
<name>A0ABC8TZ29_9AQUA</name>